<reference evidence="1" key="1">
    <citation type="journal article" date="2023" name="Nat. Commun.">
        <title>Diploid and tetraploid genomes of Acorus and the evolution of monocots.</title>
        <authorList>
            <person name="Ma L."/>
            <person name="Liu K.W."/>
            <person name="Li Z."/>
            <person name="Hsiao Y.Y."/>
            <person name="Qi Y."/>
            <person name="Fu T."/>
            <person name="Tang G.D."/>
            <person name="Zhang D."/>
            <person name="Sun W.H."/>
            <person name="Liu D.K."/>
            <person name="Li Y."/>
            <person name="Chen G.Z."/>
            <person name="Liu X.D."/>
            <person name="Liao X.Y."/>
            <person name="Jiang Y.T."/>
            <person name="Yu X."/>
            <person name="Hao Y."/>
            <person name="Huang J."/>
            <person name="Zhao X.W."/>
            <person name="Ke S."/>
            <person name="Chen Y.Y."/>
            <person name="Wu W.L."/>
            <person name="Hsu J.L."/>
            <person name="Lin Y.F."/>
            <person name="Huang M.D."/>
            <person name="Li C.Y."/>
            <person name="Huang L."/>
            <person name="Wang Z.W."/>
            <person name="Zhao X."/>
            <person name="Zhong W.Y."/>
            <person name="Peng D.H."/>
            <person name="Ahmad S."/>
            <person name="Lan S."/>
            <person name="Zhang J.S."/>
            <person name="Tsai W.C."/>
            <person name="Van de Peer Y."/>
            <person name="Liu Z.J."/>
        </authorList>
    </citation>
    <scope>NUCLEOTIDE SEQUENCE</scope>
    <source>
        <strain evidence="1">CP</strain>
    </source>
</reference>
<accession>A0AAV9EDC2</accession>
<protein>
    <submittedName>
        <fullName evidence="1">Uncharacterized protein</fullName>
    </submittedName>
</protein>
<evidence type="ECO:0000313" key="1">
    <source>
        <dbReference type="EMBL" id="KAK1310938.1"/>
    </source>
</evidence>
<dbReference type="AlphaFoldDB" id="A0AAV9EDC2"/>
<comment type="caution">
    <text evidence="1">The sequence shown here is derived from an EMBL/GenBank/DDBJ whole genome shotgun (WGS) entry which is preliminary data.</text>
</comment>
<name>A0AAV9EDC2_ACOCL</name>
<evidence type="ECO:0000313" key="2">
    <source>
        <dbReference type="Proteomes" id="UP001180020"/>
    </source>
</evidence>
<gene>
    <name evidence="1" type="ORF">QJS10_CPA08g01225</name>
</gene>
<dbReference type="Proteomes" id="UP001180020">
    <property type="component" value="Unassembled WGS sequence"/>
</dbReference>
<organism evidence="1 2">
    <name type="scientific">Acorus calamus</name>
    <name type="common">Sweet flag</name>
    <dbReference type="NCBI Taxonomy" id="4465"/>
    <lineage>
        <taxon>Eukaryota</taxon>
        <taxon>Viridiplantae</taxon>
        <taxon>Streptophyta</taxon>
        <taxon>Embryophyta</taxon>
        <taxon>Tracheophyta</taxon>
        <taxon>Spermatophyta</taxon>
        <taxon>Magnoliopsida</taxon>
        <taxon>Liliopsida</taxon>
        <taxon>Acoraceae</taxon>
        <taxon>Acorus</taxon>
    </lineage>
</organism>
<proteinExistence type="predicted"/>
<sequence>MAKDNYYTCGTDFYQDHSGRFCEFIGLPSLPSHTDTQGQRTSILSGSITSETGKFLAFHKIGLRKFLLANVDPLGYCILGQGQQRWPSQEGVPIIWTSTTKASSSTATFMASSETSSTTQQAMIDLFNHVDLIHKLMIIVLSGRIHNYRPCVAGLEGTGDMTCLPMQVPCLKRDQYSSGMP</sequence>
<keyword evidence="2" id="KW-1185">Reference proteome</keyword>
<dbReference type="EMBL" id="JAUJYO010000008">
    <property type="protein sequence ID" value="KAK1310938.1"/>
    <property type="molecule type" value="Genomic_DNA"/>
</dbReference>
<reference evidence="1" key="2">
    <citation type="submission" date="2023-06" db="EMBL/GenBank/DDBJ databases">
        <authorList>
            <person name="Ma L."/>
            <person name="Liu K.-W."/>
            <person name="Li Z."/>
            <person name="Hsiao Y.-Y."/>
            <person name="Qi Y."/>
            <person name="Fu T."/>
            <person name="Tang G."/>
            <person name="Zhang D."/>
            <person name="Sun W.-H."/>
            <person name="Liu D.-K."/>
            <person name="Li Y."/>
            <person name="Chen G.-Z."/>
            <person name="Liu X.-D."/>
            <person name="Liao X.-Y."/>
            <person name="Jiang Y.-T."/>
            <person name="Yu X."/>
            <person name="Hao Y."/>
            <person name="Huang J."/>
            <person name="Zhao X.-W."/>
            <person name="Ke S."/>
            <person name="Chen Y.-Y."/>
            <person name="Wu W.-L."/>
            <person name="Hsu J.-L."/>
            <person name="Lin Y.-F."/>
            <person name="Huang M.-D."/>
            <person name="Li C.-Y."/>
            <person name="Huang L."/>
            <person name="Wang Z.-W."/>
            <person name="Zhao X."/>
            <person name="Zhong W.-Y."/>
            <person name="Peng D.-H."/>
            <person name="Ahmad S."/>
            <person name="Lan S."/>
            <person name="Zhang J.-S."/>
            <person name="Tsai W.-C."/>
            <person name="Van De Peer Y."/>
            <person name="Liu Z.-J."/>
        </authorList>
    </citation>
    <scope>NUCLEOTIDE SEQUENCE</scope>
    <source>
        <strain evidence="1">CP</strain>
        <tissue evidence="1">Leaves</tissue>
    </source>
</reference>